<reference evidence="1 2" key="1">
    <citation type="submission" date="2017-07" db="EMBL/GenBank/DDBJ databases">
        <title>Fictibacillus sp. nov. GDSW-R2A3 Genome sequencing and assembly.</title>
        <authorList>
            <person name="Mayilraj S."/>
        </authorList>
    </citation>
    <scope>NUCLEOTIDE SEQUENCE [LARGE SCALE GENOMIC DNA]</scope>
    <source>
        <strain evidence="1 2">GDSW-R2A3</strain>
    </source>
</reference>
<dbReference type="GO" id="GO:0003690">
    <property type="term" value="F:double-stranded DNA binding"/>
    <property type="evidence" value="ECO:0007669"/>
    <property type="project" value="InterPro"/>
</dbReference>
<organism evidence="1 2">
    <name type="scientific">Fictibacillus aquaticus</name>
    <dbReference type="NCBI Taxonomy" id="2021314"/>
    <lineage>
        <taxon>Bacteria</taxon>
        <taxon>Bacillati</taxon>
        <taxon>Bacillota</taxon>
        <taxon>Bacilli</taxon>
        <taxon>Bacillales</taxon>
        <taxon>Fictibacillaceae</taxon>
        <taxon>Fictibacillus</taxon>
    </lineage>
</organism>
<protein>
    <submittedName>
        <fullName evidence="1">Alpha/beta hydrolase</fullName>
    </submittedName>
</protein>
<dbReference type="OrthoDB" id="1683773at2"/>
<accession>A0A235F9K3</accession>
<evidence type="ECO:0000313" key="1">
    <source>
        <dbReference type="EMBL" id="OYD58000.1"/>
    </source>
</evidence>
<dbReference type="InterPro" id="IPR038300">
    <property type="entry name" value="SASP_sf_alpha/beta"/>
</dbReference>
<name>A0A235F9K3_9BACL</name>
<dbReference type="EMBL" id="NOII01000002">
    <property type="protein sequence ID" value="OYD58000.1"/>
    <property type="molecule type" value="Genomic_DNA"/>
</dbReference>
<evidence type="ECO:0000313" key="2">
    <source>
        <dbReference type="Proteomes" id="UP000215059"/>
    </source>
</evidence>
<gene>
    <name evidence="1" type="ORF">CGZ90_08915</name>
</gene>
<dbReference type="AlphaFoldDB" id="A0A235F9K3"/>
<dbReference type="Gene3D" id="6.10.10.80">
    <property type="entry name" value="Small, acid-soluble spore protein, alpha/beta type-like"/>
    <property type="match status" value="1"/>
</dbReference>
<keyword evidence="1" id="KW-0378">Hydrolase</keyword>
<dbReference type="GO" id="GO:0016787">
    <property type="term" value="F:hydrolase activity"/>
    <property type="evidence" value="ECO:0007669"/>
    <property type="project" value="UniProtKB-KW"/>
</dbReference>
<keyword evidence="2" id="KW-1185">Reference proteome</keyword>
<dbReference type="RefSeq" id="WP_094252033.1">
    <property type="nucleotide sequence ID" value="NZ_JBHLXL010000001.1"/>
</dbReference>
<dbReference type="Proteomes" id="UP000215059">
    <property type="component" value="Unassembled WGS sequence"/>
</dbReference>
<dbReference type="Pfam" id="PF00269">
    <property type="entry name" value="SASP"/>
    <property type="match status" value="1"/>
</dbReference>
<sequence length="87" mass="9500">MARKRRPVVPEAREALDQFKAEVMKKAGYKVDPSNPHAVKYEVAKDAGIPLKDDGNGTLTAKEAGIIGGEIGGRMVKELIRRAKENL</sequence>
<proteinExistence type="predicted"/>
<dbReference type="GO" id="GO:0006265">
    <property type="term" value="P:DNA topological change"/>
    <property type="evidence" value="ECO:0007669"/>
    <property type="project" value="InterPro"/>
</dbReference>
<comment type="caution">
    <text evidence="1">The sequence shown here is derived from an EMBL/GenBank/DDBJ whole genome shotgun (WGS) entry which is preliminary data.</text>
</comment>
<dbReference type="InterPro" id="IPR001448">
    <property type="entry name" value="SASP_alpha/beta-type"/>
</dbReference>